<keyword evidence="5 10" id="KW-0547">Nucleotide-binding</keyword>
<evidence type="ECO:0000256" key="1">
    <source>
        <dbReference type="ARBA" id="ARBA00022490"/>
    </source>
</evidence>
<dbReference type="EMBL" id="AEVS01000081">
    <property type="protein sequence ID" value="EGA64575.1"/>
    <property type="molecule type" value="Genomic_DNA"/>
</dbReference>
<comment type="function">
    <text evidence="10">One of several proteins that assist in the late maturation steps of the functional core of the 30S ribosomal subunit. Helps release RbfA from mature subunits. May play a role in the assembly of ribosomal proteins into the subunit. Circularly permuted GTPase that catalyzes slow GTP hydrolysis, GTPase activity is stimulated by the 30S ribosomal subunit.</text>
</comment>
<evidence type="ECO:0000256" key="2">
    <source>
        <dbReference type="ARBA" id="ARBA00022517"/>
    </source>
</evidence>
<dbReference type="GO" id="GO:0019843">
    <property type="term" value="F:rRNA binding"/>
    <property type="evidence" value="ECO:0007669"/>
    <property type="project" value="UniProtKB-KW"/>
</dbReference>
<evidence type="ECO:0000256" key="10">
    <source>
        <dbReference type="HAMAP-Rule" id="MF_01820"/>
    </source>
</evidence>
<dbReference type="GO" id="GO:0003924">
    <property type="term" value="F:GTPase activity"/>
    <property type="evidence" value="ECO:0007669"/>
    <property type="project" value="UniProtKB-UniRule"/>
</dbReference>
<evidence type="ECO:0000313" key="14">
    <source>
        <dbReference type="Proteomes" id="UP000004371"/>
    </source>
</evidence>
<keyword evidence="7 10" id="KW-0862">Zinc</keyword>
<dbReference type="GO" id="GO:0042274">
    <property type="term" value="P:ribosomal small subunit biogenesis"/>
    <property type="evidence" value="ECO:0007669"/>
    <property type="project" value="UniProtKB-UniRule"/>
</dbReference>
<evidence type="ECO:0000256" key="6">
    <source>
        <dbReference type="ARBA" id="ARBA00022801"/>
    </source>
</evidence>
<keyword evidence="4 10" id="KW-0699">rRNA-binding</keyword>
<dbReference type="HAMAP" id="MF_01820">
    <property type="entry name" value="GTPase_RsgA"/>
    <property type="match status" value="1"/>
</dbReference>
<comment type="caution">
    <text evidence="13">The sequence shown here is derived from an EMBL/GenBank/DDBJ whole genome shotgun (WGS) entry which is preliminary data.</text>
</comment>
<feature type="binding site" evidence="10">
    <location>
        <position position="291"/>
    </location>
    <ligand>
        <name>Zn(2+)</name>
        <dbReference type="ChEBI" id="CHEBI:29105"/>
    </ligand>
</feature>
<keyword evidence="8 10" id="KW-0694">RNA-binding</keyword>
<feature type="domain" description="CP-type G" evidence="12">
    <location>
        <begin position="100"/>
        <end position="255"/>
    </location>
</feature>
<dbReference type="NCBIfam" id="TIGR00157">
    <property type="entry name" value="ribosome small subunit-dependent GTPase A"/>
    <property type="match status" value="1"/>
</dbReference>
<keyword evidence="3 10" id="KW-0479">Metal-binding</keyword>
<evidence type="ECO:0000313" key="13">
    <source>
        <dbReference type="EMBL" id="EGA64575.1"/>
    </source>
</evidence>
<feature type="binding site" evidence="10">
    <location>
        <position position="278"/>
    </location>
    <ligand>
        <name>Zn(2+)</name>
        <dbReference type="ChEBI" id="CHEBI:29105"/>
    </ligand>
</feature>
<dbReference type="InterPro" id="IPR004881">
    <property type="entry name" value="Ribosome_biogen_GTPase_RsgA"/>
</dbReference>
<comment type="subunit">
    <text evidence="10">Monomer. Associates with 30S ribosomal subunit, binds 16S rRNA.</text>
</comment>
<keyword evidence="2 10" id="KW-0690">Ribosome biogenesis</keyword>
<dbReference type="InterPro" id="IPR030378">
    <property type="entry name" value="G_CP_dom"/>
</dbReference>
<keyword evidence="1 10" id="KW-0963">Cytoplasm</keyword>
<dbReference type="CDD" id="cd01854">
    <property type="entry name" value="YjeQ_EngC"/>
    <property type="match status" value="1"/>
</dbReference>
<feature type="domain" description="EngC GTPase" evidence="11">
    <location>
        <begin position="106"/>
        <end position="253"/>
    </location>
</feature>
<reference evidence="13 14" key="1">
    <citation type="journal article" date="2012" name="Int. J. Syst. Evol. Microbiol.">
        <title>Vibrio caribbeanicus sp. nov., isolated from the marine sponge Scleritoderma cyanea.</title>
        <authorList>
            <person name="Hoffmann M."/>
            <person name="Monday S.R."/>
            <person name="Allard M.W."/>
            <person name="Strain E.A."/>
            <person name="Whittaker P."/>
            <person name="Naum M."/>
            <person name="McCarthy P.J."/>
            <person name="Lopez J.V."/>
            <person name="Fischer M."/>
            <person name="Brown E.W."/>
        </authorList>
    </citation>
    <scope>NUCLEOTIDE SEQUENCE [LARGE SCALE GENOMIC DNA]</scope>
    <source>
        <strain evidence="13 14">LMG 20546</strain>
    </source>
</reference>
<feature type="binding site" evidence="10">
    <location>
        <begin position="197"/>
        <end position="205"/>
    </location>
    <ligand>
        <name>GTP</name>
        <dbReference type="ChEBI" id="CHEBI:37565"/>
    </ligand>
</feature>
<comment type="similarity">
    <text evidence="10">Belongs to the TRAFAC class YlqF/YawG GTPase family. RsgA subfamily.</text>
</comment>
<dbReference type="Proteomes" id="UP000004371">
    <property type="component" value="Unassembled WGS sequence"/>
</dbReference>
<keyword evidence="6 10" id="KW-0378">Hydrolase</keyword>
<organism evidence="13 14">
    <name type="scientific">Vibrio brasiliensis LMG 20546</name>
    <dbReference type="NCBI Taxonomy" id="945543"/>
    <lineage>
        <taxon>Bacteria</taxon>
        <taxon>Pseudomonadati</taxon>
        <taxon>Pseudomonadota</taxon>
        <taxon>Gammaproteobacteria</taxon>
        <taxon>Vibrionales</taxon>
        <taxon>Vibrionaceae</taxon>
        <taxon>Vibrio</taxon>
        <taxon>Vibrio oreintalis group</taxon>
    </lineage>
</organism>
<dbReference type="OrthoDB" id="9809485at2"/>
<dbReference type="AlphaFoldDB" id="E8LXG4"/>
<comment type="subcellular location">
    <subcellularLocation>
        <location evidence="10">Cytoplasm</location>
    </subcellularLocation>
</comment>
<dbReference type="RefSeq" id="WP_006880508.1">
    <property type="nucleotide sequence ID" value="NZ_AEVS01000081.1"/>
</dbReference>
<dbReference type="GO" id="GO:0005525">
    <property type="term" value="F:GTP binding"/>
    <property type="evidence" value="ECO:0007669"/>
    <property type="project" value="UniProtKB-UniRule"/>
</dbReference>
<keyword evidence="9 10" id="KW-0342">GTP-binding</keyword>
<dbReference type="InterPro" id="IPR027417">
    <property type="entry name" value="P-loop_NTPase"/>
</dbReference>
<dbReference type="STRING" id="945543.VIBR0546_06882"/>
<evidence type="ECO:0000256" key="7">
    <source>
        <dbReference type="ARBA" id="ARBA00022833"/>
    </source>
</evidence>
<evidence type="ECO:0000259" key="12">
    <source>
        <dbReference type="PROSITE" id="PS51721"/>
    </source>
</evidence>
<evidence type="ECO:0000256" key="3">
    <source>
        <dbReference type="ARBA" id="ARBA00022723"/>
    </source>
</evidence>
<dbReference type="Gene3D" id="3.40.50.300">
    <property type="entry name" value="P-loop containing nucleotide triphosphate hydrolases"/>
    <property type="match status" value="1"/>
</dbReference>
<feature type="binding site" evidence="10">
    <location>
        <begin position="145"/>
        <end position="148"/>
    </location>
    <ligand>
        <name>GTP</name>
        <dbReference type="ChEBI" id="CHEBI:37565"/>
    </ligand>
</feature>
<dbReference type="PROSITE" id="PS50936">
    <property type="entry name" value="ENGC_GTPASE"/>
    <property type="match status" value="1"/>
</dbReference>
<comment type="cofactor">
    <cofactor evidence="10">
        <name>Zn(2+)</name>
        <dbReference type="ChEBI" id="CHEBI:29105"/>
    </cofactor>
    <text evidence="10">Binds 1 zinc ion per subunit.</text>
</comment>
<dbReference type="PANTHER" id="PTHR32120:SF10">
    <property type="entry name" value="SMALL RIBOSOMAL SUBUNIT BIOGENESIS GTPASE RSGA"/>
    <property type="match status" value="1"/>
</dbReference>
<dbReference type="EC" id="3.6.1.-" evidence="10"/>
<dbReference type="PROSITE" id="PS51721">
    <property type="entry name" value="G_CP"/>
    <property type="match status" value="1"/>
</dbReference>
<dbReference type="GO" id="GO:0046872">
    <property type="term" value="F:metal ion binding"/>
    <property type="evidence" value="ECO:0007669"/>
    <property type="project" value="UniProtKB-KW"/>
</dbReference>
<feature type="binding site" evidence="10">
    <location>
        <position position="283"/>
    </location>
    <ligand>
        <name>Zn(2+)</name>
        <dbReference type="ChEBI" id="CHEBI:29105"/>
    </ligand>
</feature>
<evidence type="ECO:0000256" key="4">
    <source>
        <dbReference type="ARBA" id="ARBA00022730"/>
    </source>
</evidence>
<dbReference type="SUPFAM" id="SSF52540">
    <property type="entry name" value="P-loop containing nucleoside triphosphate hydrolases"/>
    <property type="match status" value="1"/>
</dbReference>
<name>E8LXG4_9VIBR</name>
<gene>
    <name evidence="10" type="primary">rsgA</name>
    <name evidence="13" type="ORF">VIBR0546_06882</name>
</gene>
<keyword evidence="14" id="KW-1185">Reference proteome</keyword>
<evidence type="ECO:0000256" key="5">
    <source>
        <dbReference type="ARBA" id="ARBA00022741"/>
    </source>
</evidence>
<dbReference type="Pfam" id="PF03193">
    <property type="entry name" value="RsgA_GTPase"/>
    <property type="match status" value="1"/>
</dbReference>
<feature type="binding site" evidence="10">
    <location>
        <position position="285"/>
    </location>
    <ligand>
        <name>Zn(2+)</name>
        <dbReference type="ChEBI" id="CHEBI:29105"/>
    </ligand>
</feature>
<dbReference type="eggNOG" id="COG1162">
    <property type="taxonomic scope" value="Bacteria"/>
</dbReference>
<evidence type="ECO:0000259" key="11">
    <source>
        <dbReference type="PROSITE" id="PS50936"/>
    </source>
</evidence>
<dbReference type="PANTHER" id="PTHR32120">
    <property type="entry name" value="SMALL RIBOSOMAL SUBUNIT BIOGENESIS GTPASE RSGA"/>
    <property type="match status" value="1"/>
</dbReference>
<accession>E8LXG4</accession>
<protein>
    <recommendedName>
        <fullName evidence="10">Small ribosomal subunit biogenesis GTPase RsgA</fullName>
        <ecNumber evidence="10">3.6.1.-</ecNumber>
    </recommendedName>
</protein>
<evidence type="ECO:0000256" key="8">
    <source>
        <dbReference type="ARBA" id="ARBA00022884"/>
    </source>
</evidence>
<evidence type="ECO:0000256" key="9">
    <source>
        <dbReference type="ARBA" id="ARBA00023134"/>
    </source>
</evidence>
<proteinExistence type="inferred from homology"/>
<dbReference type="InterPro" id="IPR010914">
    <property type="entry name" value="RsgA_GTPase_dom"/>
</dbReference>
<dbReference type="GO" id="GO:0005737">
    <property type="term" value="C:cytoplasm"/>
    <property type="evidence" value="ECO:0007669"/>
    <property type="project" value="UniProtKB-SubCell"/>
</dbReference>
<sequence length="354" mass="39961">MNTKAHTAMSLTTLGWNNLFQQQLTLEDLEQELIAARITEHHRSGYKLLTETDEISLEIHKSLPAMTVGDWVLLDSEQRFVRLLDRQSLFHRKAAGSKVNEQLIAANVTSLFIVCSLNDDFNLSRIERYLAIAHEADVEPVIVLTKADLCLDLDEKKALVQKLDPLLMVESVNALDQQQCERLLPWCQNGKTVAFMGSSGVGKSTLVNSLLQQQAQQTGGIRENDSKGRHTTTSRSLHFMPSGAVLIDTPGMRELQLVDCAEGVAETFSDVESLVAQCRFSDCQHQEEPGCRVREAIKSGQLEQRRLNNYLKLLREQQHNSATIAEKRASYKQQTKYYKRVQNAHRDQKHGSGY</sequence>
<dbReference type="Gene3D" id="1.10.40.50">
    <property type="entry name" value="Probable gtpase engc, domain 3"/>
    <property type="match status" value="1"/>
</dbReference>